<protein>
    <submittedName>
        <fullName evidence="1">Uncharacterized protein</fullName>
    </submittedName>
</protein>
<sequence length="440" mass="49948">MNNRNTPLFVIGAYDYLELIVMNVDHEFRPASLRALRYTCRQFMYVTAPLTRYEMRVPRRHRAWFDNFATFHAMPMWTLVTSVRLTSSLHDLDRDLRTIGAYLTYVESIYVDLPVDNHGGSSDYLCTLRGLNNLEGLKYLRCFGVTGLDDSKTIVLDDVVAMAQWQTPDSNALSIDIMTNANARLSRVPSATIANLRLRPSAVTALIDCGTLHNVQLTGFIIARDADVYMPQRGVSEGRLSSLLRGWTNLTTLVMHDTICALSIARAIGNMVYLVRLVWYSDEVAKDWDELPLSPTVPRWSGTSDQDTDPYYDPRHESDIPNSHKAAFVWILDNVVRRLPKLRLMRFGSFCVGRQVIGSGWFDDGELYPFWKIARESDTFHPNCVIGVGDPDSDASATRTWPYRVTDECDPVRPSLGRSVFLSDSMHQHHDDVDSVLVLQ</sequence>
<dbReference type="InParanoid" id="A0A165YYU7"/>
<accession>A0A165YYU7</accession>
<dbReference type="EMBL" id="KV427358">
    <property type="protein sequence ID" value="KZV77919.1"/>
    <property type="molecule type" value="Genomic_DNA"/>
</dbReference>
<proteinExistence type="predicted"/>
<gene>
    <name evidence="1" type="ORF">EXIGLDRAFT_784580</name>
</gene>
<dbReference type="Proteomes" id="UP000077266">
    <property type="component" value="Unassembled WGS sequence"/>
</dbReference>
<reference evidence="1 2" key="1">
    <citation type="journal article" date="2016" name="Mol. Biol. Evol.">
        <title>Comparative Genomics of Early-Diverging Mushroom-Forming Fungi Provides Insights into the Origins of Lignocellulose Decay Capabilities.</title>
        <authorList>
            <person name="Nagy L.G."/>
            <person name="Riley R."/>
            <person name="Tritt A."/>
            <person name="Adam C."/>
            <person name="Daum C."/>
            <person name="Floudas D."/>
            <person name="Sun H."/>
            <person name="Yadav J.S."/>
            <person name="Pangilinan J."/>
            <person name="Larsson K.H."/>
            <person name="Matsuura K."/>
            <person name="Barry K."/>
            <person name="Labutti K."/>
            <person name="Kuo R."/>
            <person name="Ohm R.A."/>
            <person name="Bhattacharya S.S."/>
            <person name="Shirouzu T."/>
            <person name="Yoshinaga Y."/>
            <person name="Martin F.M."/>
            <person name="Grigoriev I.V."/>
            <person name="Hibbett D.S."/>
        </authorList>
    </citation>
    <scope>NUCLEOTIDE SEQUENCE [LARGE SCALE GENOMIC DNA]</scope>
    <source>
        <strain evidence="1 2">HHB12029</strain>
    </source>
</reference>
<name>A0A165YYU7_EXIGL</name>
<dbReference type="AlphaFoldDB" id="A0A165YYU7"/>
<evidence type="ECO:0000313" key="2">
    <source>
        <dbReference type="Proteomes" id="UP000077266"/>
    </source>
</evidence>
<organism evidence="1 2">
    <name type="scientific">Exidia glandulosa HHB12029</name>
    <dbReference type="NCBI Taxonomy" id="1314781"/>
    <lineage>
        <taxon>Eukaryota</taxon>
        <taxon>Fungi</taxon>
        <taxon>Dikarya</taxon>
        <taxon>Basidiomycota</taxon>
        <taxon>Agaricomycotina</taxon>
        <taxon>Agaricomycetes</taxon>
        <taxon>Auriculariales</taxon>
        <taxon>Exidiaceae</taxon>
        <taxon>Exidia</taxon>
    </lineage>
</organism>
<evidence type="ECO:0000313" key="1">
    <source>
        <dbReference type="EMBL" id="KZV77919.1"/>
    </source>
</evidence>
<keyword evidence="2" id="KW-1185">Reference proteome</keyword>